<organism evidence="1 2">
    <name type="scientific">Acidicapsa dinghuensis</name>
    <dbReference type="NCBI Taxonomy" id="2218256"/>
    <lineage>
        <taxon>Bacteria</taxon>
        <taxon>Pseudomonadati</taxon>
        <taxon>Acidobacteriota</taxon>
        <taxon>Terriglobia</taxon>
        <taxon>Terriglobales</taxon>
        <taxon>Acidobacteriaceae</taxon>
        <taxon>Acidicapsa</taxon>
    </lineage>
</organism>
<accession>A0ABW1EMI4</accession>
<protein>
    <submittedName>
        <fullName evidence="1">Uncharacterized protein</fullName>
    </submittedName>
</protein>
<gene>
    <name evidence="1" type="ORF">ACFPT7_23345</name>
</gene>
<keyword evidence="2" id="KW-1185">Reference proteome</keyword>
<evidence type="ECO:0000313" key="2">
    <source>
        <dbReference type="Proteomes" id="UP001596091"/>
    </source>
</evidence>
<dbReference type="Proteomes" id="UP001596091">
    <property type="component" value="Unassembled WGS sequence"/>
</dbReference>
<proteinExistence type="predicted"/>
<dbReference type="EMBL" id="JBHSPH010000018">
    <property type="protein sequence ID" value="MFC5865260.1"/>
    <property type="molecule type" value="Genomic_DNA"/>
</dbReference>
<comment type="caution">
    <text evidence="1">The sequence shown here is derived from an EMBL/GenBank/DDBJ whole genome shotgun (WGS) entry which is preliminary data.</text>
</comment>
<reference evidence="2" key="1">
    <citation type="journal article" date="2019" name="Int. J. Syst. Evol. Microbiol.">
        <title>The Global Catalogue of Microorganisms (GCM) 10K type strain sequencing project: providing services to taxonomists for standard genome sequencing and annotation.</title>
        <authorList>
            <consortium name="The Broad Institute Genomics Platform"/>
            <consortium name="The Broad Institute Genome Sequencing Center for Infectious Disease"/>
            <person name="Wu L."/>
            <person name="Ma J."/>
        </authorList>
    </citation>
    <scope>NUCLEOTIDE SEQUENCE [LARGE SCALE GENOMIC DNA]</scope>
    <source>
        <strain evidence="2">JCM 4087</strain>
    </source>
</reference>
<dbReference type="RefSeq" id="WP_263341600.1">
    <property type="nucleotide sequence ID" value="NZ_JAGSYH010000007.1"/>
</dbReference>
<evidence type="ECO:0000313" key="1">
    <source>
        <dbReference type="EMBL" id="MFC5865260.1"/>
    </source>
</evidence>
<name>A0ABW1EMI4_9BACT</name>
<sequence>MGKNREDAIHRLSEVIWLNPVLPHAACSHGHCHRLLSVPVTANGRKLSQNETIATL</sequence>